<feature type="transmembrane region" description="Helical" evidence="1">
    <location>
        <begin position="9"/>
        <end position="32"/>
    </location>
</feature>
<accession>K8PBR2</accession>
<keyword evidence="3" id="KW-1185">Reference proteome</keyword>
<dbReference type="HOGENOM" id="CLU_3283699_0_0_5"/>
<dbReference type="AlphaFoldDB" id="K8PBR2"/>
<protein>
    <submittedName>
        <fullName evidence="2">Uncharacterized protein</fullName>
    </submittedName>
</protein>
<comment type="caution">
    <text evidence="2">The sequence shown here is derived from an EMBL/GenBank/DDBJ whole genome shotgun (WGS) entry which is preliminary data.</text>
</comment>
<sequence>MQTRESMPLWVWLTFGLLTVGTLAYVSGYLMIEGILDFLK</sequence>
<evidence type="ECO:0000313" key="2">
    <source>
        <dbReference type="EMBL" id="EKS39011.1"/>
    </source>
</evidence>
<dbReference type="RefSeq" id="WP_002712346.1">
    <property type="nucleotide sequence ID" value="NZ_KB375281.1"/>
</dbReference>
<keyword evidence="1" id="KW-0812">Transmembrane</keyword>
<name>K8PBR2_9BRAD</name>
<dbReference type="PATRIC" id="fig|883079.3.peg.1501"/>
<keyword evidence="1" id="KW-0472">Membrane</keyword>
<proteinExistence type="predicted"/>
<dbReference type="EMBL" id="AGWY01000006">
    <property type="protein sequence ID" value="EKS39011.1"/>
    <property type="molecule type" value="Genomic_DNA"/>
</dbReference>
<evidence type="ECO:0000313" key="3">
    <source>
        <dbReference type="Proteomes" id="UP000001095"/>
    </source>
</evidence>
<reference evidence="2 3" key="1">
    <citation type="submission" date="2012-04" db="EMBL/GenBank/DDBJ databases">
        <title>The Genome Sequence of Afipia clevelandensis ATCC 49720.</title>
        <authorList>
            <consortium name="The Broad Institute Genome Sequencing Platform"/>
            <person name="Earl A."/>
            <person name="Ward D."/>
            <person name="Feldgarden M."/>
            <person name="Gevers D."/>
            <person name="Huys G."/>
            <person name="Walker B."/>
            <person name="Young S.K."/>
            <person name="Zeng Q."/>
            <person name="Gargeya S."/>
            <person name="Fitzgerald M."/>
            <person name="Haas B."/>
            <person name="Abouelleil A."/>
            <person name="Alvarado L."/>
            <person name="Arachchi H.M."/>
            <person name="Berlin A."/>
            <person name="Chapman S.B."/>
            <person name="Goldberg J."/>
            <person name="Griggs A."/>
            <person name="Gujja S."/>
            <person name="Hansen M."/>
            <person name="Howarth C."/>
            <person name="Imamovic A."/>
            <person name="Larimer J."/>
            <person name="McCowen C."/>
            <person name="Montmayeur A."/>
            <person name="Murphy C."/>
            <person name="Neiman D."/>
            <person name="Pearson M."/>
            <person name="Priest M."/>
            <person name="Roberts A."/>
            <person name="Saif S."/>
            <person name="Shea T."/>
            <person name="Sisk P."/>
            <person name="Sykes S."/>
            <person name="Wortman J."/>
            <person name="Nusbaum C."/>
            <person name="Birren B."/>
        </authorList>
    </citation>
    <scope>NUCLEOTIDE SEQUENCE [LARGE SCALE GENOMIC DNA]</scope>
    <source>
        <strain evidence="2 3">ATCC 49720</strain>
    </source>
</reference>
<gene>
    <name evidence="2" type="ORF">HMPREF9696_01480</name>
</gene>
<organism evidence="2 3">
    <name type="scientific">Afipia clevelandensis ATCC 49720</name>
    <dbReference type="NCBI Taxonomy" id="883079"/>
    <lineage>
        <taxon>Bacteria</taxon>
        <taxon>Pseudomonadati</taxon>
        <taxon>Pseudomonadota</taxon>
        <taxon>Alphaproteobacteria</taxon>
        <taxon>Hyphomicrobiales</taxon>
        <taxon>Nitrobacteraceae</taxon>
        <taxon>Afipia</taxon>
    </lineage>
</organism>
<dbReference type="Proteomes" id="UP000001095">
    <property type="component" value="Unassembled WGS sequence"/>
</dbReference>
<evidence type="ECO:0000256" key="1">
    <source>
        <dbReference type="SAM" id="Phobius"/>
    </source>
</evidence>
<keyword evidence="1" id="KW-1133">Transmembrane helix</keyword>